<dbReference type="Gene3D" id="1.25.40.10">
    <property type="entry name" value="Tetratricopeptide repeat domain"/>
    <property type="match status" value="3"/>
</dbReference>
<feature type="repeat" description="PPR" evidence="5">
    <location>
        <begin position="562"/>
        <end position="596"/>
    </location>
</feature>
<feature type="region of interest" description="Disordered" evidence="6">
    <location>
        <begin position="112"/>
        <end position="151"/>
    </location>
</feature>
<dbReference type="Pfam" id="PF13041">
    <property type="entry name" value="PPR_2"/>
    <property type="match status" value="1"/>
</dbReference>
<dbReference type="PANTHER" id="PTHR47447">
    <property type="entry name" value="OS03G0856100 PROTEIN"/>
    <property type="match status" value="1"/>
</dbReference>
<sequence length="1188" mass="135624">MLEPVAAVVLNTVLCGRSALEHAVPLHSVSKITKSPASRPLAAGFFNPQPRRAVWKGKERALDETERDTELFDPREWTVGAGRALFPSNRRSRVLMTGSTRARVYKCPSFQKTARSSSVNRQTSHSRLPPSRLLSHPVHSHSHSGHQTRQASHIADIQISEPPSASIAVEDFRRMMAKPEVSFDLNASLAAYETVESQQGASQLTVHELVLLLERSLEHAEQHYGDMTPLDTLRDWGSRLVRIATALEHRIALHSVINYRRLCALSRAHALMGDTEEAVKVTKWMEKLLVEPEDRWRTVHVFRSLALAIHRYHDSARVLQLVASNWTAMGSYLSRWSSLNLHGKIAVHGRGFRLEVQRIASQIQNPVALLASMAMTDADANHRRILGEVLIESYSYNHLPLSGLDVHRELERQNIHIFLNLQLALVRSLVQERRMGPAKHLFASIHEKSTFKYYLQTGLYLFGHVGDTIRAEKYYGRLSEQDWVNEEDVAMLMQAYATRGDSEKVKQLFDEFFPQDSQNNTRLNKPKLFHYSVAIYSHARKGDITGLNRWMDEMGEQSLEPDLHIYTMLVQAFASRGDLNSVATVLSRMRASGHPPDGVTYVSLISLLAHRRDPLGAESMYKRAIREGIVPSIPMVSALLNAHVEAGSWRGAIKIFDWIQTRPGPKIRLTIDIYNTVLKAYVLVGAPFRLVNRLFLRIEEAGDVTGVRPDAYSYAMLIQSACDAGRLDIAREIFEEIHERASIWESNVHVNVYIMTILMAAHLRRRDTTGARKIFDEMVERGITADATAYSVLLGSFVKGRSEAGIKLAEDYIKSIILPKTERPFLAPQYAGRLRAVTALEHIYGPLLNAYARLERSEDVERTLQDMLEKGGEVTLGMQTSLMDVYRRIGNYDGVEVCWRRIWELGLDDIRQSLLDDFKPEDNHDLSIDRLRTNLLCIPLSIYVDAMSSAGKHMEIAAVWKDFQNNGLYFDSHNWNHLLVALLRAGEPYRAFQVAERVILPYQRHALRVKLERDPNPSSPLYFEEEEPEEIEEVMEITTDIRTQLPKGRERMHRRNDRRLHGMLELDYESDTFGEDFADPLHKLYQISPAWNVWRIHPVGVQSLVWAYNSLRHGRMISALGDNSRELDPNEEWDMAEELLRKIAEDCPETIGFIRRASRRLRRKLGERVYTTRLNSFGEPKEQRLAVG</sequence>
<feature type="repeat" description="PPR" evidence="5">
    <location>
        <begin position="710"/>
        <end position="740"/>
    </location>
</feature>
<keyword evidence="8" id="KW-1185">Reference proteome</keyword>
<protein>
    <submittedName>
        <fullName evidence="7">Uncharacterized protein</fullName>
    </submittedName>
</protein>
<dbReference type="Pfam" id="PF01535">
    <property type="entry name" value="PPR"/>
    <property type="match status" value="1"/>
</dbReference>
<dbReference type="Pfam" id="PF13812">
    <property type="entry name" value="PPR_3"/>
    <property type="match status" value="1"/>
</dbReference>
<comment type="caution">
    <text evidence="7">The sequence shown here is derived from an EMBL/GenBank/DDBJ whole genome shotgun (WGS) entry which is preliminary data.</text>
</comment>
<evidence type="ECO:0000313" key="7">
    <source>
        <dbReference type="EMBL" id="KAL0580062.1"/>
    </source>
</evidence>
<evidence type="ECO:0000256" key="4">
    <source>
        <dbReference type="ARBA" id="ARBA00044511"/>
    </source>
</evidence>
<feature type="compositionally biased region" description="Polar residues" evidence="6">
    <location>
        <begin position="112"/>
        <end position="123"/>
    </location>
</feature>
<name>A0ABR3FXJ9_9AGAR</name>
<evidence type="ECO:0000256" key="2">
    <source>
        <dbReference type="ARBA" id="ARBA00022737"/>
    </source>
</evidence>
<dbReference type="PANTHER" id="PTHR47447:SF17">
    <property type="entry name" value="OS12G0638900 PROTEIN"/>
    <property type="match status" value="1"/>
</dbReference>
<reference evidence="7 8" key="1">
    <citation type="submission" date="2024-02" db="EMBL/GenBank/DDBJ databases">
        <title>A draft genome for the cacao thread blight pathogen Marasmius crinis-equi.</title>
        <authorList>
            <person name="Cohen S.P."/>
            <person name="Baruah I.K."/>
            <person name="Amoako-Attah I."/>
            <person name="Bukari Y."/>
            <person name="Meinhardt L.W."/>
            <person name="Bailey B.A."/>
        </authorList>
    </citation>
    <scope>NUCLEOTIDE SEQUENCE [LARGE SCALE GENOMIC DNA]</scope>
    <source>
        <strain evidence="7 8">GH-76</strain>
    </source>
</reference>
<dbReference type="Pfam" id="PF12854">
    <property type="entry name" value="PPR_1"/>
    <property type="match status" value="1"/>
</dbReference>
<feature type="repeat" description="PPR" evidence="5">
    <location>
        <begin position="751"/>
        <end position="785"/>
    </location>
</feature>
<dbReference type="Proteomes" id="UP001465976">
    <property type="component" value="Unassembled WGS sequence"/>
</dbReference>
<dbReference type="EMBL" id="JBAHYK010000040">
    <property type="protein sequence ID" value="KAL0580062.1"/>
    <property type="molecule type" value="Genomic_DNA"/>
</dbReference>
<dbReference type="InterPro" id="IPR011990">
    <property type="entry name" value="TPR-like_helical_dom_sf"/>
</dbReference>
<evidence type="ECO:0000256" key="1">
    <source>
        <dbReference type="ARBA" id="ARBA00006192"/>
    </source>
</evidence>
<dbReference type="NCBIfam" id="TIGR00756">
    <property type="entry name" value="PPR"/>
    <property type="match status" value="3"/>
</dbReference>
<gene>
    <name evidence="7" type="ORF">V5O48_001921</name>
</gene>
<feature type="compositionally biased region" description="Low complexity" evidence="6">
    <location>
        <begin position="125"/>
        <end position="137"/>
    </location>
</feature>
<dbReference type="PROSITE" id="PS51375">
    <property type="entry name" value="PPR"/>
    <property type="match status" value="4"/>
</dbReference>
<accession>A0ABR3FXJ9</accession>
<dbReference type="InterPro" id="IPR002885">
    <property type="entry name" value="PPR_rpt"/>
</dbReference>
<evidence type="ECO:0000256" key="6">
    <source>
        <dbReference type="SAM" id="MobiDB-lite"/>
    </source>
</evidence>
<comment type="subunit">
    <text evidence="4">Binds to mitochondrial small subunit 15S rRNA.</text>
</comment>
<comment type="function">
    <text evidence="3">Regulates mitochondrial small subunit maturation by controlling 15S rRNA 5'-end processing. Localizes to the 5' precursor of the 15S rRNA in a position that is subsequently occupied by mS47 in the mature yeast mtSSU. Uses structure and sequence-specific RNA recognition, binding to a single-stranded region of the precursor and specifically recognizing bases -6 to -1. The exchange of Ccm1 for mS47 is coupled to the irreversible removal of precursor rRNA that is accompanied by conformational changes of the mitoribosomal proteins uS5m and mS26. These conformational changes signal completion of 5'-end rRNA processing through protection of the mature 5'-end of the 15S rRNA and stabilization of mS47. The removal of the 5' precursor together with the dissociation of Ccm1 may be catalyzed by the 5'-3' exoribonuclease Pet127. Involved in the specific removal of group I introns in mitochondrial encoded transcripts.</text>
</comment>
<organism evidence="7 8">
    <name type="scientific">Marasmius crinis-equi</name>
    <dbReference type="NCBI Taxonomy" id="585013"/>
    <lineage>
        <taxon>Eukaryota</taxon>
        <taxon>Fungi</taxon>
        <taxon>Dikarya</taxon>
        <taxon>Basidiomycota</taxon>
        <taxon>Agaricomycotina</taxon>
        <taxon>Agaricomycetes</taxon>
        <taxon>Agaricomycetidae</taxon>
        <taxon>Agaricales</taxon>
        <taxon>Marasmiineae</taxon>
        <taxon>Marasmiaceae</taxon>
        <taxon>Marasmius</taxon>
    </lineage>
</organism>
<keyword evidence="2" id="KW-0677">Repeat</keyword>
<proteinExistence type="inferred from homology"/>
<evidence type="ECO:0000256" key="5">
    <source>
        <dbReference type="PROSITE-ProRule" id="PRU00708"/>
    </source>
</evidence>
<evidence type="ECO:0000256" key="3">
    <source>
        <dbReference type="ARBA" id="ARBA00044493"/>
    </source>
</evidence>
<evidence type="ECO:0000313" key="8">
    <source>
        <dbReference type="Proteomes" id="UP001465976"/>
    </source>
</evidence>
<comment type="similarity">
    <text evidence="1">Belongs to the CCM1 family.</text>
</comment>
<feature type="repeat" description="PPR" evidence="5">
    <location>
        <begin position="597"/>
        <end position="631"/>
    </location>
</feature>